<dbReference type="OrthoDB" id="6708408at2"/>
<evidence type="ECO:0000313" key="3">
    <source>
        <dbReference type="Proteomes" id="UP000034228"/>
    </source>
</evidence>
<sequence length="256" mass="27855">MQRSTIKAAVMVAFSSMLIAGQASADTLLGLYIGADGWRSKATGSFGNSEPAPAFNFNSKTQGTVYIALEHPIPLIPNIRLAHNQLAANGITLLDGDFSFAGEDFAINTTLANRVDLTNTDVVLYYELLDNRLIELDLGLNAKHVKGSVSVIEQAANGLQGEESVSQWLPMLYARSKIGLPLTGLDVFAQGSYIGWSDSRLYDLQAGIGYQLIDSLAVDVRFKLGYRVVNVRLDDLDELYSNLDFKGVFAGVELHF</sequence>
<dbReference type="InterPro" id="IPR026387">
    <property type="entry name" value="OMP_w_GlyGly"/>
</dbReference>
<dbReference type="STRING" id="336831.WG68_15655"/>
<protein>
    <recommendedName>
        <fullName evidence="4">Outer membrane protein</fullName>
    </recommendedName>
</protein>
<proteinExistence type="predicted"/>
<keyword evidence="3" id="KW-1185">Reference proteome</keyword>
<feature type="signal peptide" evidence="1">
    <location>
        <begin position="1"/>
        <end position="25"/>
    </location>
</feature>
<feature type="chain" id="PRO_5005644440" description="Outer membrane protein" evidence="1">
    <location>
        <begin position="26"/>
        <end position="256"/>
    </location>
</feature>
<evidence type="ECO:0000313" key="2">
    <source>
        <dbReference type="EMBL" id="KKO44488.1"/>
    </source>
</evidence>
<name>A0A0M2V5P5_9GAMM</name>
<dbReference type="NCBIfam" id="TIGR04219">
    <property type="entry name" value="OMP_w_GlyGly"/>
    <property type="match status" value="1"/>
</dbReference>
<keyword evidence="1" id="KW-0732">Signal</keyword>
<dbReference type="EMBL" id="LAHO01000016">
    <property type="protein sequence ID" value="KKO44488.1"/>
    <property type="molecule type" value="Genomic_DNA"/>
</dbReference>
<evidence type="ECO:0008006" key="4">
    <source>
        <dbReference type="Google" id="ProtNLM"/>
    </source>
</evidence>
<reference evidence="2 3" key="1">
    <citation type="submission" date="2015-03" db="EMBL/GenBank/DDBJ databases">
        <title>Draft genome sequences of two protease-producing strains of Arsukibacterium isolated from two cold and alkaline environments.</title>
        <authorList>
            <person name="Lylloff J.E."/>
            <person name="Skov L.B."/>
            <person name="Jepsen M."/>
            <person name="Hallin P.F."/>
            <person name="Sorensen S.J."/>
            <person name="Stougaard P."/>
            <person name="Glaring M.A."/>
        </authorList>
    </citation>
    <scope>NUCLEOTIDE SEQUENCE [LARGE SCALE GENOMIC DNA]</scope>
    <source>
        <strain evidence="2 3">GCM72</strain>
    </source>
</reference>
<accession>A0A0M2V5P5</accession>
<gene>
    <name evidence="2" type="ORF">WG68_15655</name>
</gene>
<evidence type="ECO:0000256" key="1">
    <source>
        <dbReference type="SAM" id="SignalP"/>
    </source>
</evidence>
<dbReference type="AlphaFoldDB" id="A0A0M2V5P5"/>
<organism evidence="2 3">
    <name type="scientific">Arsukibacterium ikkense</name>
    <dbReference type="NCBI Taxonomy" id="336831"/>
    <lineage>
        <taxon>Bacteria</taxon>
        <taxon>Pseudomonadati</taxon>
        <taxon>Pseudomonadota</taxon>
        <taxon>Gammaproteobacteria</taxon>
        <taxon>Chromatiales</taxon>
        <taxon>Chromatiaceae</taxon>
        <taxon>Arsukibacterium</taxon>
    </lineage>
</organism>
<dbReference type="RefSeq" id="WP_046558666.1">
    <property type="nucleotide sequence ID" value="NZ_LAHO01000016.1"/>
</dbReference>
<dbReference type="PATRIC" id="fig|336831.14.peg.95"/>
<comment type="caution">
    <text evidence="2">The sequence shown here is derived from an EMBL/GenBank/DDBJ whole genome shotgun (WGS) entry which is preliminary data.</text>
</comment>
<dbReference type="Proteomes" id="UP000034228">
    <property type="component" value="Unassembled WGS sequence"/>
</dbReference>